<gene>
    <name evidence="2" type="ORF">BJP43_03490</name>
</gene>
<reference evidence="3" key="2">
    <citation type="submission" date="2017-11" db="EMBL/GenBank/DDBJ databases">
        <title>PacBio sequencing of new strain of the secondary endosymbiont Candidatus Hamiltonella defensa.</title>
        <authorList>
            <person name="Strand M.R."/>
            <person name="Oliver K."/>
        </authorList>
    </citation>
    <scope>NUCLEOTIDE SEQUENCE [LARGE SCALE GENOMIC DNA]</scope>
    <source>
        <strain evidence="3">ZA17</strain>
    </source>
</reference>
<protein>
    <recommendedName>
        <fullName evidence="4">Fimbrial protein</fullName>
    </recommendedName>
</protein>
<sequence>MHFMQPLKKTHLCVLKKYLAVAALSCAASVISVKSIAAKQDLDIKLTAQVPEKEFKLENKEIELAMIADTKKKIFTGNTHIQYSNANNLSSLNVKLINDPKLKLVGSVEQIGIESISIDNQKLGNDSGINLTQDAMDSSYESVPLEIISKSYKEVSEGTYQGTVTLQFDATISS</sequence>
<dbReference type="AlphaFoldDB" id="A0A2D3TCG4"/>
<reference evidence="3" key="1">
    <citation type="submission" date="2016-10" db="EMBL/GenBank/DDBJ databases">
        <authorList>
            <person name="Chevignon G."/>
        </authorList>
    </citation>
    <scope>NUCLEOTIDE SEQUENCE [LARGE SCALE GENOMIC DNA]</scope>
    <source>
        <strain evidence="3">ZA17</strain>
    </source>
</reference>
<evidence type="ECO:0000313" key="3">
    <source>
        <dbReference type="Proteomes" id="UP000229055"/>
    </source>
</evidence>
<keyword evidence="1" id="KW-0732">Signal</keyword>
<dbReference type="EMBL" id="CP017613">
    <property type="protein sequence ID" value="ATW33500.1"/>
    <property type="molecule type" value="Genomic_DNA"/>
</dbReference>
<proteinExistence type="predicted"/>
<accession>A0A2D3TCG4</accession>
<evidence type="ECO:0008006" key="4">
    <source>
        <dbReference type="Google" id="ProtNLM"/>
    </source>
</evidence>
<organism evidence="2 3">
    <name type="scientific">Candidatus Williamhamiltonella defendens</name>
    <dbReference type="NCBI Taxonomy" id="138072"/>
    <lineage>
        <taxon>Bacteria</taxon>
        <taxon>Pseudomonadati</taxon>
        <taxon>Pseudomonadota</taxon>
        <taxon>Gammaproteobacteria</taxon>
        <taxon>Enterobacterales</taxon>
        <taxon>Enterobacteriaceae</taxon>
        <taxon>aphid secondary symbionts</taxon>
        <taxon>Candidatus Williamhamiltonella</taxon>
    </lineage>
</organism>
<feature type="chain" id="PRO_5013756856" description="Fimbrial protein" evidence="1">
    <location>
        <begin position="28"/>
        <end position="174"/>
    </location>
</feature>
<evidence type="ECO:0000256" key="1">
    <source>
        <dbReference type="SAM" id="SignalP"/>
    </source>
</evidence>
<dbReference type="Gene3D" id="2.60.40.2040">
    <property type="entry name" value="CFA/I fimbrial subunit E, pilin domain"/>
    <property type="match status" value="1"/>
</dbReference>
<evidence type="ECO:0000313" key="2">
    <source>
        <dbReference type="EMBL" id="ATW33500.1"/>
    </source>
</evidence>
<feature type="signal peptide" evidence="1">
    <location>
        <begin position="1"/>
        <end position="27"/>
    </location>
</feature>
<dbReference type="Proteomes" id="UP000229055">
    <property type="component" value="Chromosome"/>
</dbReference>
<name>A0A2D3TCG4_9ENTR</name>